<comment type="caution">
    <text evidence="2">The sequence shown here is derived from an EMBL/GenBank/DDBJ whole genome shotgun (WGS) entry which is preliminary data.</text>
</comment>
<protein>
    <recommendedName>
        <fullName evidence="1">AtuA-like ferredoxin-fold domain-containing protein</fullName>
    </recommendedName>
</protein>
<keyword evidence="3" id="KW-1185">Reference proteome</keyword>
<accession>A0A852VTL5</accession>
<dbReference type="Proteomes" id="UP000554054">
    <property type="component" value="Unassembled WGS sequence"/>
</dbReference>
<feature type="domain" description="AtuA-like ferredoxin-fold" evidence="1">
    <location>
        <begin position="3"/>
        <end position="100"/>
    </location>
</feature>
<organism evidence="2 3">
    <name type="scientific">Janibacter cremeus</name>
    <dbReference type="NCBI Taxonomy" id="1285192"/>
    <lineage>
        <taxon>Bacteria</taxon>
        <taxon>Bacillati</taxon>
        <taxon>Actinomycetota</taxon>
        <taxon>Actinomycetes</taxon>
        <taxon>Micrococcales</taxon>
        <taxon>Intrasporangiaceae</taxon>
        <taxon>Janibacter</taxon>
    </lineage>
</organism>
<proteinExistence type="predicted"/>
<dbReference type="Pfam" id="PF23544">
    <property type="entry name" value="AtuA_ferredoxin"/>
    <property type="match status" value="1"/>
</dbReference>
<dbReference type="EMBL" id="JACCAE010000001">
    <property type="protein sequence ID" value="NYF99686.1"/>
    <property type="molecule type" value="Genomic_DNA"/>
</dbReference>
<dbReference type="AlphaFoldDB" id="A0A852VTL5"/>
<name>A0A852VTL5_9MICO</name>
<reference evidence="2 3" key="1">
    <citation type="submission" date="2020-07" db="EMBL/GenBank/DDBJ databases">
        <title>Sequencing the genomes of 1000 actinobacteria strains.</title>
        <authorList>
            <person name="Klenk H.-P."/>
        </authorList>
    </citation>
    <scope>NUCLEOTIDE SEQUENCE [LARGE SCALE GENOMIC DNA]</scope>
    <source>
        <strain evidence="2 3">DSM 26154</strain>
    </source>
</reference>
<evidence type="ECO:0000313" key="3">
    <source>
        <dbReference type="Proteomes" id="UP000554054"/>
    </source>
</evidence>
<evidence type="ECO:0000313" key="2">
    <source>
        <dbReference type="EMBL" id="NYF99686.1"/>
    </source>
</evidence>
<gene>
    <name evidence="2" type="ORF">BJY20_003078</name>
</gene>
<dbReference type="InterPro" id="IPR056362">
    <property type="entry name" value="AtuA-like_ferredoxin_dom"/>
</dbReference>
<sequence>MTRVDELAHVRAGDKGDHLILGVVPWDQEAYDQLAERLTPERVARAYRPLVTGPVQRSCLPELPALIFTLPGVLGAGVTGSPVLDGHGKTLSYHLLTVEI</sequence>
<dbReference type="RefSeq" id="WP_185992354.1">
    <property type="nucleotide sequence ID" value="NZ_JACCAE010000001.1"/>
</dbReference>
<evidence type="ECO:0000259" key="1">
    <source>
        <dbReference type="Pfam" id="PF23544"/>
    </source>
</evidence>